<comment type="caution">
    <text evidence="1">The sequence shown here is derived from an EMBL/GenBank/DDBJ whole genome shotgun (WGS) entry which is preliminary data.</text>
</comment>
<dbReference type="AlphaFoldDB" id="A0A4R3VXW3"/>
<evidence type="ECO:0000313" key="1">
    <source>
        <dbReference type="EMBL" id="TCV14055.1"/>
    </source>
</evidence>
<dbReference type="GO" id="GO:0004497">
    <property type="term" value="F:monooxygenase activity"/>
    <property type="evidence" value="ECO:0007669"/>
    <property type="project" value="UniProtKB-KW"/>
</dbReference>
<dbReference type="Proteomes" id="UP000295197">
    <property type="component" value="Unassembled WGS sequence"/>
</dbReference>
<keyword evidence="2" id="KW-1185">Reference proteome</keyword>
<dbReference type="RefSeq" id="WP_132777561.1">
    <property type="nucleotide sequence ID" value="NZ_SMBZ01000017.1"/>
</dbReference>
<gene>
    <name evidence="1" type="ORF">EDC17_101712</name>
</gene>
<accession>A0A4R3VXW3</accession>
<organism evidence="1 2">
    <name type="scientific">Sphingobacterium alimentarium</name>
    <dbReference type="NCBI Taxonomy" id="797292"/>
    <lineage>
        <taxon>Bacteria</taxon>
        <taxon>Pseudomonadati</taxon>
        <taxon>Bacteroidota</taxon>
        <taxon>Sphingobacteriia</taxon>
        <taxon>Sphingobacteriales</taxon>
        <taxon>Sphingobacteriaceae</taxon>
        <taxon>Sphingobacterium</taxon>
    </lineage>
</organism>
<evidence type="ECO:0000313" key="2">
    <source>
        <dbReference type="Proteomes" id="UP000295197"/>
    </source>
</evidence>
<protein>
    <submittedName>
        <fullName evidence="1">Quinol monooxygenase YgiN</fullName>
    </submittedName>
</protein>
<dbReference type="OrthoDB" id="9804891at2"/>
<dbReference type="EMBL" id="SMBZ01000017">
    <property type="protein sequence ID" value="TCV14055.1"/>
    <property type="molecule type" value="Genomic_DNA"/>
</dbReference>
<dbReference type="SUPFAM" id="SSF54909">
    <property type="entry name" value="Dimeric alpha+beta barrel"/>
    <property type="match status" value="1"/>
</dbReference>
<keyword evidence="1" id="KW-0560">Oxidoreductase</keyword>
<sequence length="97" mass="10683">MKKLGLLVRLEAKAGKEKNVEEFITSALPLAKEEAGTISWYAFRIDSSTFGIYDTFSDEEGRQAHLGGKIAKALMENAPELLANPPYIEKLDILAAK</sequence>
<proteinExistence type="predicted"/>
<name>A0A4R3VXW3_9SPHI</name>
<dbReference type="Gene3D" id="3.30.70.100">
    <property type="match status" value="1"/>
</dbReference>
<dbReference type="InterPro" id="IPR011008">
    <property type="entry name" value="Dimeric_a/b-barrel"/>
</dbReference>
<keyword evidence="1" id="KW-0503">Monooxygenase</keyword>
<reference evidence="1 2" key="1">
    <citation type="submission" date="2019-03" db="EMBL/GenBank/DDBJ databases">
        <title>Genomic Encyclopedia of Type Strains, Phase IV (KMG-IV): sequencing the most valuable type-strain genomes for metagenomic binning, comparative biology and taxonomic classification.</title>
        <authorList>
            <person name="Goeker M."/>
        </authorList>
    </citation>
    <scope>NUCLEOTIDE SEQUENCE [LARGE SCALE GENOMIC DNA]</scope>
    <source>
        <strain evidence="1 2">DSM 22362</strain>
    </source>
</reference>